<name>A0A0D6PF82_9PROT</name>
<feature type="domain" description="Intradiol ring-cleavage dioxygenases" evidence="11">
    <location>
        <begin position="131"/>
        <end position="159"/>
    </location>
</feature>
<evidence type="ECO:0000256" key="4">
    <source>
        <dbReference type="ARBA" id="ARBA00007825"/>
    </source>
</evidence>
<keyword evidence="6" id="KW-0479">Metal-binding</keyword>
<keyword evidence="10" id="KW-0408">Iron</keyword>
<evidence type="ECO:0000256" key="1">
    <source>
        <dbReference type="ARBA" id="ARBA00001312"/>
    </source>
</evidence>
<dbReference type="NCBIfam" id="TIGR02439">
    <property type="entry name" value="catechol_proteo"/>
    <property type="match status" value="1"/>
</dbReference>
<organism evidence="12 13">
    <name type="scientific">Acidocella aminolytica 101 = DSM 11237</name>
    <dbReference type="NCBI Taxonomy" id="1120923"/>
    <lineage>
        <taxon>Bacteria</taxon>
        <taxon>Pseudomonadati</taxon>
        <taxon>Pseudomonadota</taxon>
        <taxon>Alphaproteobacteria</taxon>
        <taxon>Acetobacterales</taxon>
        <taxon>Acidocellaceae</taxon>
        <taxon>Acidocella</taxon>
    </lineage>
</organism>
<dbReference type="Pfam" id="PF00775">
    <property type="entry name" value="Dioxygenase_C"/>
    <property type="match status" value="1"/>
</dbReference>
<dbReference type="EC" id="1.13.11.1" evidence="5"/>
<dbReference type="GO" id="GO:0042952">
    <property type="term" value="P:beta-ketoadipate pathway"/>
    <property type="evidence" value="ECO:0007669"/>
    <property type="project" value="UniProtKB-UniPathway"/>
</dbReference>
<keyword evidence="8 12" id="KW-0223">Dioxygenase</keyword>
<evidence type="ECO:0000256" key="8">
    <source>
        <dbReference type="ARBA" id="ARBA00022964"/>
    </source>
</evidence>
<evidence type="ECO:0000256" key="2">
    <source>
        <dbReference type="ARBA" id="ARBA00001965"/>
    </source>
</evidence>
<comment type="catalytic activity">
    <reaction evidence="1">
        <text>catechol + O2 = cis,cis-muconate + 2 H(+)</text>
        <dbReference type="Rhea" id="RHEA:23852"/>
        <dbReference type="ChEBI" id="CHEBI:15378"/>
        <dbReference type="ChEBI" id="CHEBI:15379"/>
        <dbReference type="ChEBI" id="CHEBI:18135"/>
        <dbReference type="ChEBI" id="CHEBI:32379"/>
        <dbReference type="EC" id="1.13.11.1"/>
    </reaction>
</comment>
<evidence type="ECO:0000256" key="3">
    <source>
        <dbReference type="ARBA" id="ARBA00004957"/>
    </source>
</evidence>
<evidence type="ECO:0000256" key="6">
    <source>
        <dbReference type="ARBA" id="ARBA00022723"/>
    </source>
</evidence>
<dbReference type="InterPro" id="IPR015889">
    <property type="entry name" value="Intradiol_dOase_core"/>
</dbReference>
<dbReference type="RefSeq" id="WP_048878301.1">
    <property type="nucleotide sequence ID" value="NZ_BANC01000034.1"/>
</dbReference>
<reference evidence="12 13" key="1">
    <citation type="submission" date="2012-11" db="EMBL/GenBank/DDBJ databases">
        <title>Whole genome sequence of Acidocella aminolytica 101 = DSM 11237.</title>
        <authorList>
            <person name="Azuma Y."/>
            <person name="Higashiura N."/>
            <person name="Hirakawa H."/>
            <person name="Matsushita K."/>
        </authorList>
    </citation>
    <scope>NUCLEOTIDE SEQUENCE [LARGE SCALE GENOMIC DNA]</scope>
    <source>
        <strain evidence="13">101 / DSM 11237</strain>
    </source>
</reference>
<keyword evidence="13" id="KW-1185">Reference proteome</keyword>
<comment type="similarity">
    <text evidence="4">Belongs to the intradiol ring-cleavage dioxygenase family.</text>
</comment>
<dbReference type="Gene3D" id="2.60.130.10">
    <property type="entry name" value="Aromatic compound dioxygenase"/>
    <property type="match status" value="1"/>
</dbReference>
<evidence type="ECO:0000256" key="9">
    <source>
        <dbReference type="ARBA" id="ARBA00023002"/>
    </source>
</evidence>
<keyword evidence="7" id="KW-0058">Aromatic hydrocarbons catabolism</keyword>
<protein>
    <recommendedName>
        <fullName evidence="5">catechol 1,2-dioxygenase</fullName>
        <ecNumber evidence="5">1.13.11.1</ecNumber>
    </recommendedName>
</protein>
<evidence type="ECO:0000256" key="7">
    <source>
        <dbReference type="ARBA" id="ARBA00022797"/>
    </source>
</evidence>
<dbReference type="InterPro" id="IPR012801">
    <property type="entry name" value="Cchol_dOase_prob"/>
</dbReference>
<dbReference type="GO" id="GO:0008199">
    <property type="term" value="F:ferric iron binding"/>
    <property type="evidence" value="ECO:0007669"/>
    <property type="project" value="InterPro"/>
</dbReference>
<evidence type="ECO:0000256" key="5">
    <source>
        <dbReference type="ARBA" id="ARBA00013118"/>
    </source>
</evidence>
<dbReference type="Proteomes" id="UP000032668">
    <property type="component" value="Unassembled WGS sequence"/>
</dbReference>
<evidence type="ECO:0000313" key="13">
    <source>
        <dbReference type="Proteomes" id="UP000032668"/>
    </source>
</evidence>
<comment type="cofactor">
    <cofactor evidence="2">
        <name>Fe(3+)</name>
        <dbReference type="ChEBI" id="CHEBI:29034"/>
    </cofactor>
</comment>
<dbReference type="Pfam" id="PF04444">
    <property type="entry name" value="Dioxygenase_N"/>
    <property type="match status" value="1"/>
</dbReference>
<dbReference type="OrthoDB" id="9800887at2"/>
<dbReference type="UniPathway" id="UPA00157">
    <property type="reaction ID" value="UER00258"/>
</dbReference>
<dbReference type="PANTHER" id="PTHR33711">
    <property type="entry name" value="DIOXYGENASE, PUTATIVE (AFU_ORTHOLOGUE AFUA_2G02910)-RELATED"/>
    <property type="match status" value="1"/>
</dbReference>
<dbReference type="SUPFAM" id="SSF49482">
    <property type="entry name" value="Aromatic compound dioxygenase"/>
    <property type="match status" value="1"/>
</dbReference>
<gene>
    <name evidence="12" type="ORF">Aam_034_007</name>
</gene>
<sequence>MTKISKTPDIEAFIGKIANLKSGDDARLNKIVAKIIGDLFDTIHEFEVTEDEFWQALNYMAASAPEFGLWAAGVGLEHFLDVEMDSRDRAAGIPEGTPRTIEGPLYVAGAPLLEGGGRLDDGTDKGEVLIMRGQVRDTDGKPVAGAVVDVWHANTLGNYSYFDKTQSDYNMRRRIRTDADGRYWFQSIMPSGYGCPEGSGIDRFLAALGRHGKRPAHIHFFVTAHGHRQLTTQINIEGDPLVHDDFAFATRDGLIPPVTRHSDPETIHKAGLNEPFAEIKFDFTLALAKSADDEDFSSRARAQAA</sequence>
<dbReference type="GO" id="GO:0019614">
    <property type="term" value="P:catechol-containing compound catabolic process"/>
    <property type="evidence" value="ECO:0007669"/>
    <property type="project" value="InterPro"/>
</dbReference>
<evidence type="ECO:0000313" key="12">
    <source>
        <dbReference type="EMBL" id="GAN79863.1"/>
    </source>
</evidence>
<dbReference type="PANTHER" id="PTHR33711:SF7">
    <property type="entry name" value="INTRADIOL RING-CLEAVAGE DIOXYGENASES DOMAIN-CONTAINING PROTEIN-RELATED"/>
    <property type="match status" value="1"/>
</dbReference>
<dbReference type="InterPro" id="IPR000627">
    <property type="entry name" value="Intradiol_dOase_C"/>
</dbReference>
<accession>A0A0D6PF82</accession>
<dbReference type="AlphaFoldDB" id="A0A0D6PF82"/>
<dbReference type="STRING" id="1120923.SAMN02746095_00921"/>
<dbReference type="InterPro" id="IPR007535">
    <property type="entry name" value="Catechol_dOase_N"/>
</dbReference>
<proteinExistence type="inferred from homology"/>
<comment type="pathway">
    <text evidence="3">Aromatic compound metabolism; beta-ketoadipate pathway; 5-oxo-4,5-dihydro-2-furylacetate from catechol: step 1/3.</text>
</comment>
<dbReference type="PROSITE" id="PS00083">
    <property type="entry name" value="INTRADIOL_DIOXYGENAS"/>
    <property type="match status" value="1"/>
</dbReference>
<keyword evidence="9" id="KW-0560">Oxidoreductase</keyword>
<evidence type="ECO:0000259" key="11">
    <source>
        <dbReference type="PROSITE" id="PS00083"/>
    </source>
</evidence>
<dbReference type="InterPro" id="IPR050770">
    <property type="entry name" value="Intradiol_RC_Dioxygenase"/>
</dbReference>
<dbReference type="EMBL" id="BANC01000034">
    <property type="protein sequence ID" value="GAN79863.1"/>
    <property type="molecule type" value="Genomic_DNA"/>
</dbReference>
<evidence type="ECO:0000256" key="10">
    <source>
        <dbReference type="ARBA" id="ARBA00023004"/>
    </source>
</evidence>
<comment type="caution">
    <text evidence="12">The sequence shown here is derived from an EMBL/GenBank/DDBJ whole genome shotgun (WGS) entry which is preliminary data.</text>
</comment>
<dbReference type="GO" id="GO:0018576">
    <property type="term" value="F:catechol 1,2-dioxygenase activity"/>
    <property type="evidence" value="ECO:0007669"/>
    <property type="project" value="UniProtKB-EC"/>
</dbReference>